<evidence type="ECO:0000313" key="2">
    <source>
        <dbReference type="Proteomes" id="UP000694890"/>
    </source>
</evidence>
<dbReference type="CDD" id="cd00063">
    <property type="entry name" value="FN3"/>
    <property type="match status" value="5"/>
</dbReference>
<dbReference type="SUPFAM" id="SSF49265">
    <property type="entry name" value="Fibronectin type III"/>
    <property type="match status" value="5"/>
</dbReference>
<proteinExistence type="predicted"/>
<organism evidence="2 3">
    <name type="scientific">Lates calcarifer</name>
    <name type="common">Barramundi</name>
    <name type="synonym">Holocentrus calcarifer</name>
    <dbReference type="NCBI Taxonomy" id="8187"/>
    <lineage>
        <taxon>Eukaryota</taxon>
        <taxon>Metazoa</taxon>
        <taxon>Chordata</taxon>
        <taxon>Craniata</taxon>
        <taxon>Vertebrata</taxon>
        <taxon>Euteleostomi</taxon>
        <taxon>Actinopterygii</taxon>
        <taxon>Neopterygii</taxon>
        <taxon>Teleostei</taxon>
        <taxon>Neoteleostei</taxon>
        <taxon>Acanthomorphata</taxon>
        <taxon>Carangaria</taxon>
        <taxon>Carangaria incertae sedis</taxon>
        <taxon>Centropomidae</taxon>
        <taxon>Lates</taxon>
    </lineage>
</organism>
<name>A0AAJ7LM58_LATCA</name>
<feature type="domain" description="Fibronectin type-III" evidence="1">
    <location>
        <begin position="118"/>
        <end position="205"/>
    </location>
</feature>
<evidence type="ECO:0000313" key="3">
    <source>
        <dbReference type="RefSeq" id="XP_018527047.2"/>
    </source>
</evidence>
<dbReference type="PANTHER" id="PTHR47135">
    <property type="entry name" value="FIBRONECTIN TYPE III DOMAIN-CONTAINING PROTEIN 7"/>
    <property type="match status" value="1"/>
</dbReference>
<feature type="domain" description="Fibronectin type-III" evidence="1">
    <location>
        <begin position="724"/>
        <end position="813"/>
    </location>
</feature>
<dbReference type="AlphaFoldDB" id="A0AAJ7LM58"/>
<protein>
    <submittedName>
        <fullName evidence="3">Fibronectin type III domain-containing protein 7</fullName>
    </submittedName>
</protein>
<evidence type="ECO:0000259" key="1">
    <source>
        <dbReference type="PROSITE" id="PS50853"/>
    </source>
</evidence>
<dbReference type="KEGG" id="lcf:108880105"/>
<feature type="domain" description="Fibronectin type-III" evidence="1">
    <location>
        <begin position="295"/>
        <end position="382"/>
    </location>
</feature>
<dbReference type="Proteomes" id="UP000694890">
    <property type="component" value="Linkage group LG17"/>
</dbReference>
<dbReference type="InterPro" id="IPR003961">
    <property type="entry name" value="FN3_dom"/>
</dbReference>
<dbReference type="InterPro" id="IPR013783">
    <property type="entry name" value="Ig-like_fold"/>
</dbReference>
<gene>
    <name evidence="3" type="primary">LOC108880105</name>
</gene>
<dbReference type="PROSITE" id="PS50853">
    <property type="entry name" value="FN3"/>
    <property type="match status" value="6"/>
</dbReference>
<dbReference type="Pfam" id="PF00041">
    <property type="entry name" value="fn3"/>
    <property type="match status" value="1"/>
</dbReference>
<dbReference type="SMART" id="SM00060">
    <property type="entry name" value="FN3"/>
    <property type="match status" value="9"/>
</dbReference>
<dbReference type="RefSeq" id="XP_018527047.2">
    <property type="nucleotide sequence ID" value="XM_018671531.2"/>
</dbReference>
<reference evidence="3" key="1">
    <citation type="submission" date="2025-08" db="UniProtKB">
        <authorList>
            <consortium name="RefSeq"/>
        </authorList>
    </citation>
    <scope>IDENTIFICATION</scope>
    <source>
        <tissue evidence="3">Brain</tissue>
    </source>
</reference>
<feature type="domain" description="Fibronectin type-III" evidence="1">
    <location>
        <begin position="207"/>
        <end position="294"/>
    </location>
</feature>
<dbReference type="GeneID" id="108880105"/>
<accession>A0AAJ7LM58</accession>
<feature type="domain" description="Fibronectin type-III" evidence="1">
    <location>
        <begin position="554"/>
        <end position="638"/>
    </location>
</feature>
<dbReference type="PANTHER" id="PTHR47135:SF1">
    <property type="entry name" value="FIBRONECTIN TYPE III DOMAIN-CONTAINING PROTEIN 7"/>
    <property type="match status" value="1"/>
</dbReference>
<sequence>MSVPNCAYLIGGPDQVLHQSGSRIWARGAQTIQVSVFSATSKTMILRWTRYSGASSYKISVAPKSSPSNPIAFALFGPNTVMGSISALSPNINYVLTVEALDDSQATLSTAAVESSTAPEMMDPIQTVKVKDSTTLMMEFTPKTGATEYIVRVQNSNGLYREDRVSSSPAEIQSLTPYTEYTLSIMAENSGGRSQPSLPVTAKTVLPPPQLSTSSPSNDSVIVSWAPIAHAVQYTLDIYKFGSNTNMKHNTSDTNLTISGLDAGSLYIIRGFAWDPEGREGEGSLHVNQTTRPPTPSSVNISVVRSNGEAELSVSWELDPEVYGSIEYFVTSDQDLTCNTTSSSCTLSPVGCGEMHVIQVTATNEAGPSYPSSPEVFITFPCPPESLALEESTEGNCTLTWDTVLHADSYTAFIKRGDGGEEICNTTSNNCNYHCQCGYTYLMSVLAFNQAGSSPPGKTLNYTTLPCCPEGVSVSAVSTDTLEITWTASRGAELYETRAADSSEVILCNDTAPVCALSDLSCDSAYSVVVTPCNEISGCNRACKAHTKDTAPCMPMSLSLNPKNSSCVSVSWTASNRAATYTVNALGEDGTYTCNTTGNSCDITDLPCGSIYEVTAIASSAAGLSLPSYSVSLETEPCCPLNLTVAQVTQAMTNVSWSHAKGAHSFITSLTSPRGHARCHTQDSHCLMGCITCGTSYTVTMEAFSHSGRKADCTYQGFSSSACCPSGVRLYRMAGNSLRVHWRSAGGNHSYITEMVGSSNNYTCTASPGQNSCDLSNIQCGDIYHVVVAPLSPEGSKVLFCPQRLYSVTCSDSNIGTVIFRGKRSVE</sequence>
<dbReference type="Gene3D" id="6.10.250.2590">
    <property type="match status" value="1"/>
</dbReference>
<feature type="domain" description="Fibronectin type-III" evidence="1">
    <location>
        <begin position="383"/>
        <end position="467"/>
    </location>
</feature>
<dbReference type="InterPro" id="IPR036116">
    <property type="entry name" value="FN3_sf"/>
</dbReference>
<dbReference type="Gene3D" id="2.60.40.10">
    <property type="entry name" value="Immunoglobulins"/>
    <property type="match status" value="5"/>
</dbReference>